<dbReference type="Proteomes" id="UP000023152">
    <property type="component" value="Unassembled WGS sequence"/>
</dbReference>
<sequence length="129" mass="15586">MEQVTKIQEEEKKIGQTYEKRLAFLKMKLSRKIAIQNQLRNWELFLNHWKDWNIEDFHSYVVRIHENLFAKYFSSAEELRNRWNKDHSTPFQGGLDLISLDREDLLNLGVDDKDHRKLLLEAIRSLCKQ</sequence>
<dbReference type="AlphaFoldDB" id="X6MVK3"/>
<reference evidence="2 3" key="1">
    <citation type="journal article" date="2013" name="Curr. Biol.">
        <title>The Genome of the Foraminiferan Reticulomyxa filosa.</title>
        <authorList>
            <person name="Glockner G."/>
            <person name="Hulsmann N."/>
            <person name="Schleicher M."/>
            <person name="Noegel A.A."/>
            <person name="Eichinger L."/>
            <person name="Gallinger C."/>
            <person name="Pawlowski J."/>
            <person name="Sierra R."/>
            <person name="Euteneuer U."/>
            <person name="Pillet L."/>
            <person name="Moustafa A."/>
            <person name="Platzer M."/>
            <person name="Groth M."/>
            <person name="Szafranski K."/>
            <person name="Schliwa M."/>
        </authorList>
    </citation>
    <scope>NUCLEOTIDE SEQUENCE [LARGE SCALE GENOMIC DNA]</scope>
</reference>
<evidence type="ECO:0000259" key="1">
    <source>
        <dbReference type="PROSITE" id="PS50105"/>
    </source>
</evidence>
<organism evidence="2 3">
    <name type="scientific">Reticulomyxa filosa</name>
    <dbReference type="NCBI Taxonomy" id="46433"/>
    <lineage>
        <taxon>Eukaryota</taxon>
        <taxon>Sar</taxon>
        <taxon>Rhizaria</taxon>
        <taxon>Retaria</taxon>
        <taxon>Foraminifera</taxon>
        <taxon>Monothalamids</taxon>
        <taxon>Reticulomyxidae</taxon>
        <taxon>Reticulomyxa</taxon>
    </lineage>
</organism>
<feature type="domain" description="SAM" evidence="1">
    <location>
        <begin position="52"/>
        <end position="129"/>
    </location>
</feature>
<gene>
    <name evidence="2" type="ORF">RFI_19846</name>
</gene>
<keyword evidence="3" id="KW-1185">Reference proteome</keyword>
<dbReference type="PROSITE" id="PS50105">
    <property type="entry name" value="SAM_DOMAIN"/>
    <property type="match status" value="1"/>
</dbReference>
<protein>
    <recommendedName>
        <fullName evidence="1">SAM domain-containing protein</fullName>
    </recommendedName>
</protein>
<dbReference type="SUPFAM" id="SSF47769">
    <property type="entry name" value="SAM/Pointed domain"/>
    <property type="match status" value="1"/>
</dbReference>
<dbReference type="Gene3D" id="1.10.150.50">
    <property type="entry name" value="Transcription Factor, Ets-1"/>
    <property type="match status" value="1"/>
</dbReference>
<proteinExistence type="predicted"/>
<dbReference type="EMBL" id="ASPP01016542">
    <property type="protein sequence ID" value="ETO17477.1"/>
    <property type="molecule type" value="Genomic_DNA"/>
</dbReference>
<evidence type="ECO:0000313" key="3">
    <source>
        <dbReference type="Proteomes" id="UP000023152"/>
    </source>
</evidence>
<dbReference type="OrthoDB" id="3175255at2759"/>
<name>X6MVK3_RETFI</name>
<evidence type="ECO:0000313" key="2">
    <source>
        <dbReference type="EMBL" id="ETO17477.1"/>
    </source>
</evidence>
<dbReference type="InterPro" id="IPR013761">
    <property type="entry name" value="SAM/pointed_sf"/>
</dbReference>
<comment type="caution">
    <text evidence="2">The sequence shown here is derived from an EMBL/GenBank/DDBJ whole genome shotgun (WGS) entry which is preliminary data.</text>
</comment>
<dbReference type="InterPro" id="IPR001660">
    <property type="entry name" value="SAM"/>
</dbReference>
<accession>X6MVK3</accession>